<organism evidence="2 3">
    <name type="scientific">Clonostachys chloroleuca</name>
    <dbReference type="NCBI Taxonomy" id="1926264"/>
    <lineage>
        <taxon>Eukaryota</taxon>
        <taxon>Fungi</taxon>
        <taxon>Dikarya</taxon>
        <taxon>Ascomycota</taxon>
        <taxon>Pezizomycotina</taxon>
        <taxon>Sordariomycetes</taxon>
        <taxon>Hypocreomycetidae</taxon>
        <taxon>Hypocreales</taxon>
        <taxon>Bionectriaceae</taxon>
        <taxon>Clonostachys</taxon>
    </lineage>
</organism>
<feature type="compositionally biased region" description="Basic and acidic residues" evidence="1">
    <location>
        <begin position="29"/>
        <end position="41"/>
    </location>
</feature>
<keyword evidence="3" id="KW-1185">Reference proteome</keyword>
<evidence type="ECO:0000313" key="2">
    <source>
        <dbReference type="EMBL" id="CAI6063309.1"/>
    </source>
</evidence>
<gene>
    <name evidence="2" type="ORF">CCHLO57077_00011767</name>
</gene>
<feature type="compositionally biased region" description="Basic and acidic residues" evidence="1">
    <location>
        <begin position="143"/>
        <end position="158"/>
    </location>
</feature>
<dbReference type="EMBL" id="CABFNP030000619">
    <property type="protein sequence ID" value="CAI6063309.1"/>
    <property type="molecule type" value="Genomic_DNA"/>
</dbReference>
<reference evidence="2" key="1">
    <citation type="submission" date="2023-01" db="EMBL/GenBank/DDBJ databases">
        <authorList>
            <person name="Piombo E."/>
        </authorList>
    </citation>
    <scope>NUCLEOTIDE SEQUENCE</scope>
</reference>
<feature type="region of interest" description="Disordered" evidence="1">
    <location>
        <begin position="1"/>
        <end position="49"/>
    </location>
</feature>
<evidence type="ECO:0000313" key="3">
    <source>
        <dbReference type="Proteomes" id="UP001160390"/>
    </source>
</evidence>
<evidence type="ECO:0000256" key="1">
    <source>
        <dbReference type="SAM" id="MobiDB-lite"/>
    </source>
</evidence>
<protein>
    <submittedName>
        <fullName evidence="2">Uncharacterized protein</fullName>
    </submittedName>
</protein>
<comment type="caution">
    <text evidence="2">The sequence shown here is derived from an EMBL/GenBank/DDBJ whole genome shotgun (WGS) entry which is preliminary data.</text>
</comment>
<dbReference type="Proteomes" id="UP001160390">
    <property type="component" value="Unassembled WGS sequence"/>
</dbReference>
<accession>A0AA35LTH5</accession>
<proteinExistence type="predicted"/>
<name>A0AA35LTH5_9HYPO</name>
<sequence length="256" mass="29213">MTEDKRFSDPASVPIYQEEPDLTAAAAQDVDHTELTMEETSKQSPEAKNWPVILYNQASFPQVPIQGEDLSAQDVDPSKERALLSDMDPYPALPRRRSTGFSSVGNRTVTLYRGLKAKTDDGIRPRVISRHRGRVVLDGPSEYGKDASNHGRENRSDRYVSRRYYQKPSRLRDHTIKWTDKVAKSETVTNETLFRRNRGTSVFTLENLSDNETSITNSDEESSDAKWKINESLFVIKLIKTPGPQFRSRLPYYIRG</sequence>
<feature type="region of interest" description="Disordered" evidence="1">
    <location>
        <begin position="137"/>
        <end position="158"/>
    </location>
</feature>
<dbReference type="AlphaFoldDB" id="A0AA35LTH5"/>